<gene>
    <name evidence="10" type="ORF">NTEN_LOCUS16635</name>
</gene>
<evidence type="ECO:0000256" key="3">
    <source>
        <dbReference type="ARBA" id="ARBA00006347"/>
    </source>
</evidence>
<evidence type="ECO:0000259" key="9">
    <source>
        <dbReference type="PROSITE" id="PS51352"/>
    </source>
</evidence>
<keyword evidence="11" id="KW-1185">Reference proteome</keyword>
<dbReference type="GO" id="GO:0003756">
    <property type="term" value="F:protein disulfide isomerase activity"/>
    <property type="evidence" value="ECO:0007669"/>
    <property type="project" value="UniProtKB-EC"/>
</dbReference>
<organism evidence="10 11">
    <name type="scientific">Nesidiocoris tenuis</name>
    <dbReference type="NCBI Taxonomy" id="355587"/>
    <lineage>
        <taxon>Eukaryota</taxon>
        <taxon>Metazoa</taxon>
        <taxon>Ecdysozoa</taxon>
        <taxon>Arthropoda</taxon>
        <taxon>Hexapoda</taxon>
        <taxon>Insecta</taxon>
        <taxon>Pterygota</taxon>
        <taxon>Neoptera</taxon>
        <taxon>Paraneoptera</taxon>
        <taxon>Hemiptera</taxon>
        <taxon>Heteroptera</taxon>
        <taxon>Panheteroptera</taxon>
        <taxon>Cimicomorpha</taxon>
        <taxon>Miridae</taxon>
        <taxon>Dicyphina</taxon>
        <taxon>Nesidiocoris</taxon>
    </lineage>
</organism>
<dbReference type="GO" id="GO:0034976">
    <property type="term" value="P:response to endoplasmic reticulum stress"/>
    <property type="evidence" value="ECO:0007669"/>
    <property type="project" value="TreeGrafter"/>
</dbReference>
<evidence type="ECO:0000313" key="10">
    <source>
        <dbReference type="EMBL" id="CAB0011737.1"/>
    </source>
</evidence>
<dbReference type="PANTHER" id="PTHR18929">
    <property type="entry name" value="PROTEIN DISULFIDE ISOMERASE"/>
    <property type="match status" value="1"/>
</dbReference>
<dbReference type="SUPFAM" id="SSF52833">
    <property type="entry name" value="Thioredoxin-like"/>
    <property type="match status" value="4"/>
</dbReference>
<dbReference type="Pfam" id="PF00085">
    <property type="entry name" value="Thioredoxin"/>
    <property type="match status" value="2"/>
</dbReference>
<evidence type="ECO:0000256" key="5">
    <source>
        <dbReference type="ARBA" id="ARBA00022824"/>
    </source>
</evidence>
<accession>A0A6H5H8E8</accession>
<keyword evidence="7" id="KW-0676">Redox-active center</keyword>
<dbReference type="Gene3D" id="3.40.30.10">
    <property type="entry name" value="Glutaredoxin"/>
    <property type="match status" value="4"/>
</dbReference>
<dbReference type="EMBL" id="CADCXU010024264">
    <property type="protein sequence ID" value="CAB0011737.1"/>
    <property type="molecule type" value="Genomic_DNA"/>
</dbReference>
<feature type="signal peptide" evidence="8">
    <location>
        <begin position="1"/>
        <end position="24"/>
    </location>
</feature>
<evidence type="ECO:0000256" key="4">
    <source>
        <dbReference type="ARBA" id="ARBA00012723"/>
    </source>
</evidence>
<dbReference type="PROSITE" id="PS51352">
    <property type="entry name" value="THIOREDOXIN_2"/>
    <property type="match status" value="1"/>
</dbReference>
<reference evidence="10 11" key="1">
    <citation type="submission" date="2020-02" db="EMBL/GenBank/DDBJ databases">
        <authorList>
            <person name="Ferguson B K."/>
        </authorList>
    </citation>
    <scope>NUCLEOTIDE SEQUENCE [LARGE SCALE GENOMIC DNA]</scope>
</reference>
<evidence type="ECO:0000256" key="6">
    <source>
        <dbReference type="ARBA" id="ARBA00023235"/>
    </source>
</evidence>
<dbReference type="CDD" id="cd02961">
    <property type="entry name" value="PDI_a_family"/>
    <property type="match status" value="1"/>
</dbReference>
<dbReference type="PRINTS" id="PR00421">
    <property type="entry name" value="THIOREDOXIN"/>
</dbReference>
<name>A0A6H5H8E8_9HEMI</name>
<protein>
    <recommendedName>
        <fullName evidence="4">protein disulfide-isomerase</fullName>
        <ecNumber evidence="4">5.3.4.1</ecNumber>
    </recommendedName>
</protein>
<evidence type="ECO:0000313" key="11">
    <source>
        <dbReference type="Proteomes" id="UP000479000"/>
    </source>
</evidence>
<keyword evidence="6" id="KW-0413">Isomerase</keyword>
<dbReference type="PANTHER" id="PTHR18929:SF132">
    <property type="entry name" value="PROTEIN DISULFIDE-ISOMERASE A3"/>
    <property type="match status" value="1"/>
</dbReference>
<dbReference type="AlphaFoldDB" id="A0A6H5H8E8"/>
<dbReference type="Proteomes" id="UP000479000">
    <property type="component" value="Unassembled WGS sequence"/>
</dbReference>
<dbReference type="GO" id="GO:0006457">
    <property type="term" value="P:protein folding"/>
    <property type="evidence" value="ECO:0007669"/>
    <property type="project" value="TreeGrafter"/>
</dbReference>
<feature type="domain" description="Thioredoxin" evidence="9">
    <location>
        <begin position="9"/>
        <end position="153"/>
    </location>
</feature>
<dbReference type="GO" id="GO:0005788">
    <property type="term" value="C:endoplasmic reticulum lumen"/>
    <property type="evidence" value="ECO:0007669"/>
    <property type="project" value="UniProtKB-SubCell"/>
</dbReference>
<evidence type="ECO:0000256" key="7">
    <source>
        <dbReference type="ARBA" id="ARBA00023284"/>
    </source>
</evidence>
<comment type="catalytic activity">
    <reaction evidence="1">
        <text>Catalyzes the rearrangement of -S-S- bonds in proteins.</text>
        <dbReference type="EC" id="5.3.4.1"/>
    </reaction>
</comment>
<dbReference type="OrthoDB" id="427280at2759"/>
<dbReference type="InterPro" id="IPR013766">
    <property type="entry name" value="Thioredoxin_domain"/>
</dbReference>
<comment type="similarity">
    <text evidence="3">Belongs to the protein disulfide isomerase family.</text>
</comment>
<dbReference type="Pfam" id="PF13848">
    <property type="entry name" value="Thioredoxin_6"/>
    <property type="match status" value="1"/>
</dbReference>
<dbReference type="InterPro" id="IPR036249">
    <property type="entry name" value="Thioredoxin-like_sf"/>
</dbReference>
<sequence>MAYFLRFVAIWSTAVLFFPVKCSAELQELTDDTFNDEVARKEITLVMFMAPWCGHCQKLHPVIQEVADNLTDHQSAGVYTVDCTSVGQKKCHYFSVSGYPTLKLFKRGHFWKDYDGGRTFEDIVSFLTDVSGPRPEMVADEESLERLVKDSVAYVGFFGEDTNDSRLMEVFMSIADEFRGQIKTGLSTDDEMIKRHCPQNGVVFVRMKAMRSKYEPNEIVYEGKPKRSALLEWMQQVKHGLVGVRTPGNQHEFKKPLIVAYYDVDFEYDAKTTKKLRNRVLQVAKRFKDNFNFAVSQKFDFPNDFFQFGFTSLPMGKAVVLATTAAGKFRMEGKLEVGNLEDFIVKLKKGKLTPFVRSAKAPERNDGVVKIVTANTFKELVVDSGRDSFLMLYSAKCSRSQMIQPVWRSVGKTMVGEDVDILMMEVLSNDRLPEYVLVGQVPTFYWVPKTNKTNPVFYSGEQELSDFVRYIAENASDELKSINREGKRTKSAKDEL</sequence>
<dbReference type="CDD" id="cd02981">
    <property type="entry name" value="PDI_b_family"/>
    <property type="match status" value="1"/>
</dbReference>
<proteinExistence type="inferred from homology"/>
<evidence type="ECO:0000256" key="8">
    <source>
        <dbReference type="SAM" id="SignalP"/>
    </source>
</evidence>
<comment type="subcellular location">
    <subcellularLocation>
        <location evidence="2">Endoplasmic reticulum lumen</location>
    </subcellularLocation>
</comment>
<keyword evidence="5" id="KW-0256">Endoplasmic reticulum</keyword>
<evidence type="ECO:0000256" key="2">
    <source>
        <dbReference type="ARBA" id="ARBA00004319"/>
    </source>
</evidence>
<feature type="chain" id="PRO_5026077777" description="protein disulfide-isomerase" evidence="8">
    <location>
        <begin position="25"/>
        <end position="496"/>
    </location>
</feature>
<evidence type="ECO:0000256" key="1">
    <source>
        <dbReference type="ARBA" id="ARBA00001182"/>
    </source>
</evidence>
<keyword evidence="8" id="KW-0732">Signal</keyword>
<dbReference type="EC" id="5.3.4.1" evidence="4"/>